<dbReference type="PROSITE" id="PS51677">
    <property type="entry name" value="NODB"/>
    <property type="match status" value="1"/>
</dbReference>
<keyword evidence="2" id="KW-0378">Hydrolase</keyword>
<name>A0A3S9MUS2_9FLAO</name>
<dbReference type="GO" id="GO:0016020">
    <property type="term" value="C:membrane"/>
    <property type="evidence" value="ECO:0007669"/>
    <property type="project" value="TreeGrafter"/>
</dbReference>
<dbReference type="GO" id="GO:0005975">
    <property type="term" value="P:carbohydrate metabolic process"/>
    <property type="evidence" value="ECO:0007669"/>
    <property type="project" value="InterPro"/>
</dbReference>
<dbReference type="InterPro" id="IPR011330">
    <property type="entry name" value="Glyco_hydro/deAcase_b/a-brl"/>
</dbReference>
<dbReference type="PANTHER" id="PTHR10587">
    <property type="entry name" value="GLYCOSYL TRANSFERASE-RELATED"/>
    <property type="match status" value="1"/>
</dbReference>
<dbReference type="KEGG" id="noj:EJ995_01230"/>
<accession>A0A3S9MUS2</accession>
<dbReference type="GO" id="GO:0016810">
    <property type="term" value="F:hydrolase activity, acting on carbon-nitrogen (but not peptide) bonds"/>
    <property type="evidence" value="ECO:0007669"/>
    <property type="project" value="InterPro"/>
</dbReference>
<dbReference type="Gene3D" id="3.20.20.370">
    <property type="entry name" value="Glycoside hydrolase/deacetylase"/>
    <property type="match status" value="1"/>
</dbReference>
<dbReference type="AlphaFoldDB" id="A0A3S9MUS2"/>
<evidence type="ECO:0000313" key="4">
    <source>
        <dbReference type="EMBL" id="AZQ42922.1"/>
    </source>
</evidence>
<reference evidence="4 5" key="1">
    <citation type="submission" date="2018-12" db="EMBL/GenBank/DDBJ databases">
        <title>Complete genome of Nonlabens sp. MJ115.</title>
        <authorList>
            <person name="Choi H.S."/>
            <person name="Jung J."/>
        </authorList>
    </citation>
    <scope>NUCLEOTIDE SEQUENCE [LARGE SCALE GENOMIC DNA]</scope>
    <source>
        <strain evidence="4 5">MJ115</strain>
    </source>
</reference>
<proteinExistence type="predicted"/>
<dbReference type="Pfam" id="PF01522">
    <property type="entry name" value="Polysacc_deac_1"/>
    <property type="match status" value="1"/>
</dbReference>
<dbReference type="RefSeq" id="WP_126444829.1">
    <property type="nucleotide sequence ID" value="NZ_CP034549.1"/>
</dbReference>
<dbReference type="PANTHER" id="PTHR10587:SF133">
    <property type="entry name" value="CHITIN DEACETYLASE 1-RELATED"/>
    <property type="match status" value="1"/>
</dbReference>
<feature type="domain" description="NodB homology" evidence="3">
    <location>
        <begin position="28"/>
        <end position="203"/>
    </location>
</feature>
<evidence type="ECO:0000259" key="3">
    <source>
        <dbReference type="PROSITE" id="PS51677"/>
    </source>
</evidence>
<dbReference type="InterPro" id="IPR002509">
    <property type="entry name" value="NODB_dom"/>
</dbReference>
<gene>
    <name evidence="4" type="ORF">EJ995_01230</name>
</gene>
<dbReference type="EMBL" id="CP034549">
    <property type="protein sequence ID" value="AZQ42922.1"/>
    <property type="molecule type" value="Genomic_DNA"/>
</dbReference>
<dbReference type="InterPro" id="IPR050248">
    <property type="entry name" value="Polysacc_deacetylase_ArnD"/>
</dbReference>
<dbReference type="GO" id="GO:0046872">
    <property type="term" value="F:metal ion binding"/>
    <property type="evidence" value="ECO:0007669"/>
    <property type="project" value="UniProtKB-KW"/>
</dbReference>
<organism evidence="4 5">
    <name type="scientific">Nonlabens ponticola</name>
    <dbReference type="NCBI Taxonomy" id="2496866"/>
    <lineage>
        <taxon>Bacteria</taxon>
        <taxon>Pseudomonadati</taxon>
        <taxon>Bacteroidota</taxon>
        <taxon>Flavobacteriia</taxon>
        <taxon>Flavobacteriales</taxon>
        <taxon>Flavobacteriaceae</taxon>
        <taxon>Nonlabens</taxon>
    </lineage>
</organism>
<dbReference type="Proteomes" id="UP000279600">
    <property type="component" value="Chromosome"/>
</dbReference>
<keyword evidence="1" id="KW-0479">Metal-binding</keyword>
<sequence>MRWYPDRIPDWISSLFPNYTWHKNRSTKTIYLTFDDGPTPIATSYVLELLDKFNFKATFFLIGDRAQRYPELKQQLIDHGHSIGNHTHNHLNAWKTSNNEYLDNVAFAKANTSNKLFRPPYGRVRPGITNALIKEDYEIVLWDVLSGDFDVSRTAESCLKNLMNATRNGSIIVFHDSDKSYEKLQKILPNYFRWLRNRGYKSARL</sequence>
<evidence type="ECO:0000256" key="1">
    <source>
        <dbReference type="ARBA" id="ARBA00022723"/>
    </source>
</evidence>
<dbReference type="SUPFAM" id="SSF88713">
    <property type="entry name" value="Glycoside hydrolase/deacetylase"/>
    <property type="match status" value="1"/>
</dbReference>
<dbReference type="OrthoDB" id="9812065at2"/>
<keyword evidence="5" id="KW-1185">Reference proteome</keyword>
<evidence type="ECO:0000313" key="5">
    <source>
        <dbReference type="Proteomes" id="UP000279600"/>
    </source>
</evidence>
<protein>
    <submittedName>
        <fullName evidence="4">Polysaccharide deacetylase family protein</fullName>
    </submittedName>
</protein>
<evidence type="ECO:0000256" key="2">
    <source>
        <dbReference type="ARBA" id="ARBA00022801"/>
    </source>
</evidence>